<gene>
    <name evidence="6" type="ORF">GKZ28_01290</name>
</gene>
<dbReference type="GO" id="GO:0003824">
    <property type="term" value="F:catalytic activity"/>
    <property type="evidence" value="ECO:0007669"/>
    <property type="project" value="InterPro"/>
</dbReference>
<dbReference type="SFLD" id="SFLDG01386">
    <property type="entry name" value="main_SPASM_domain-containing"/>
    <property type="match status" value="1"/>
</dbReference>
<evidence type="ECO:0000256" key="3">
    <source>
        <dbReference type="ARBA" id="ARBA00023004"/>
    </source>
</evidence>
<name>A0A964W0I9_9CLOT</name>
<dbReference type="InterPro" id="IPR050377">
    <property type="entry name" value="Radical_SAM_PqqE_MftC-like"/>
</dbReference>
<dbReference type="SUPFAM" id="SSF102114">
    <property type="entry name" value="Radical SAM enzymes"/>
    <property type="match status" value="1"/>
</dbReference>
<protein>
    <submittedName>
        <fullName evidence="6">Radical SAM protein</fullName>
    </submittedName>
</protein>
<dbReference type="Proteomes" id="UP000656077">
    <property type="component" value="Unassembled WGS sequence"/>
</dbReference>
<dbReference type="CDD" id="cd01335">
    <property type="entry name" value="Radical_SAM"/>
    <property type="match status" value="1"/>
</dbReference>
<keyword evidence="2" id="KW-0479">Metal-binding</keyword>
<organism evidence="6 7">
    <name type="scientific">Clostridium chromiireducens</name>
    <dbReference type="NCBI Taxonomy" id="225345"/>
    <lineage>
        <taxon>Bacteria</taxon>
        <taxon>Bacillati</taxon>
        <taxon>Bacillota</taxon>
        <taxon>Clostridia</taxon>
        <taxon>Eubacteriales</taxon>
        <taxon>Clostridiaceae</taxon>
        <taxon>Clostridium</taxon>
    </lineage>
</organism>
<reference evidence="6" key="1">
    <citation type="submission" date="2019-12" db="EMBL/GenBank/DDBJ databases">
        <title>Microbes associate with the intestines of laboratory mice.</title>
        <authorList>
            <person name="Navarre W."/>
            <person name="Wong E."/>
        </authorList>
    </citation>
    <scope>NUCLEOTIDE SEQUENCE</scope>
    <source>
        <strain evidence="6">NM79_F5</strain>
    </source>
</reference>
<dbReference type="Pfam" id="PF04055">
    <property type="entry name" value="Radical_SAM"/>
    <property type="match status" value="1"/>
</dbReference>
<keyword evidence="4" id="KW-0411">Iron-sulfur</keyword>
<sequence length="356" mass="40676">MNLNQENRKPVENSRREKLKKEKPLVYEKIIKYIDKEAKGESTAMIDLCFDYVCNMKCTHCSNLSLTKKDRVLTIDDLKDFSRQADEMGLAQFTISGGEPLVFTNLDEIIKALNPEKFHIGMSTNGLLLDEAKAKHLKSIGLDKVKISLDSIDEAVYMETRGQAKSYQKAVQALFAAKDAGLQVCVQTVISHQNARTEATEKLAKFCQENEFNMDIMVAKAVGRWEGKEEVLIDEEDAEYLLQLRNKYPLVNRDVFPTYGRNNGGCVAVKKNLHLTKYGDILPCGFIHISIGNIFEEPLKDIIQRGLSIKHFKEYNPVCLSGEDRNFIHKYMSKFYGKLLPIHWSEVFTEEDFITK</sequence>
<feature type="domain" description="Radical SAM core" evidence="5">
    <location>
        <begin position="38"/>
        <end position="251"/>
    </location>
</feature>
<evidence type="ECO:0000256" key="2">
    <source>
        <dbReference type="ARBA" id="ARBA00022723"/>
    </source>
</evidence>
<evidence type="ECO:0000256" key="1">
    <source>
        <dbReference type="ARBA" id="ARBA00022691"/>
    </source>
</evidence>
<dbReference type="SMART" id="SM00729">
    <property type="entry name" value="Elp3"/>
    <property type="match status" value="1"/>
</dbReference>
<dbReference type="InterPro" id="IPR058240">
    <property type="entry name" value="rSAM_sf"/>
</dbReference>
<dbReference type="EMBL" id="WSRQ01000002">
    <property type="protein sequence ID" value="MVX62334.1"/>
    <property type="molecule type" value="Genomic_DNA"/>
</dbReference>
<dbReference type="PANTHER" id="PTHR11228">
    <property type="entry name" value="RADICAL SAM DOMAIN PROTEIN"/>
    <property type="match status" value="1"/>
</dbReference>
<dbReference type="InterPro" id="IPR007197">
    <property type="entry name" value="rSAM"/>
</dbReference>
<dbReference type="PANTHER" id="PTHR11228:SF7">
    <property type="entry name" value="PQQA PEPTIDE CYCLASE"/>
    <property type="match status" value="1"/>
</dbReference>
<dbReference type="Pfam" id="PF13186">
    <property type="entry name" value="SPASM"/>
    <property type="match status" value="1"/>
</dbReference>
<dbReference type="Gene3D" id="3.20.20.70">
    <property type="entry name" value="Aldolase class I"/>
    <property type="match status" value="1"/>
</dbReference>
<dbReference type="InterPro" id="IPR006638">
    <property type="entry name" value="Elp3/MiaA/NifB-like_rSAM"/>
</dbReference>
<dbReference type="RefSeq" id="WP_160357772.1">
    <property type="nucleotide sequence ID" value="NZ_WSRQ01000002.1"/>
</dbReference>
<dbReference type="SFLD" id="SFLDS00029">
    <property type="entry name" value="Radical_SAM"/>
    <property type="match status" value="1"/>
</dbReference>
<comment type="caution">
    <text evidence="6">The sequence shown here is derived from an EMBL/GenBank/DDBJ whole genome shotgun (WGS) entry which is preliminary data.</text>
</comment>
<proteinExistence type="predicted"/>
<evidence type="ECO:0000256" key="4">
    <source>
        <dbReference type="ARBA" id="ARBA00023014"/>
    </source>
</evidence>
<accession>A0A964W0I9</accession>
<evidence type="ECO:0000259" key="5">
    <source>
        <dbReference type="PROSITE" id="PS51918"/>
    </source>
</evidence>
<dbReference type="InterPro" id="IPR013785">
    <property type="entry name" value="Aldolase_TIM"/>
</dbReference>
<dbReference type="GO" id="GO:0046872">
    <property type="term" value="F:metal ion binding"/>
    <property type="evidence" value="ECO:0007669"/>
    <property type="project" value="UniProtKB-KW"/>
</dbReference>
<evidence type="ECO:0000313" key="7">
    <source>
        <dbReference type="Proteomes" id="UP000656077"/>
    </source>
</evidence>
<keyword evidence="3" id="KW-0408">Iron</keyword>
<evidence type="ECO:0000313" key="6">
    <source>
        <dbReference type="EMBL" id="MVX62334.1"/>
    </source>
</evidence>
<dbReference type="GO" id="GO:0051536">
    <property type="term" value="F:iron-sulfur cluster binding"/>
    <property type="evidence" value="ECO:0007669"/>
    <property type="project" value="UniProtKB-KW"/>
</dbReference>
<dbReference type="PROSITE" id="PS51918">
    <property type="entry name" value="RADICAL_SAM"/>
    <property type="match status" value="1"/>
</dbReference>
<dbReference type="InterPro" id="IPR023885">
    <property type="entry name" value="4Fe4S-binding_SPASM_dom"/>
</dbReference>
<dbReference type="AlphaFoldDB" id="A0A964W0I9"/>
<dbReference type="SFLD" id="SFLDG01067">
    <property type="entry name" value="SPASM/twitch_domain_containing"/>
    <property type="match status" value="1"/>
</dbReference>
<keyword evidence="1" id="KW-0949">S-adenosyl-L-methionine</keyword>